<evidence type="ECO:0000256" key="1">
    <source>
        <dbReference type="ARBA" id="ARBA00004766"/>
    </source>
</evidence>
<dbReference type="InterPro" id="IPR045865">
    <property type="entry name" value="ACT-like_dom_sf"/>
</dbReference>
<evidence type="ECO:0000256" key="8">
    <source>
        <dbReference type="ARBA" id="ARBA00022679"/>
    </source>
</evidence>
<dbReference type="InterPro" id="IPR036393">
    <property type="entry name" value="AceGlu_kinase-like_sf"/>
</dbReference>
<reference evidence="18" key="1">
    <citation type="submission" date="2020-04" db="EMBL/GenBank/DDBJ databases">
        <title>A desert anoxygenic phototrophic bacterium fixes CO2 using RubisCO under aerobic conditions.</title>
        <authorList>
            <person name="Tang K."/>
        </authorList>
    </citation>
    <scope>NUCLEOTIDE SEQUENCE [LARGE SCALE GENOMIC DNA]</scope>
    <source>
        <strain evidence="18">MIMtkB3</strain>
    </source>
</reference>
<dbReference type="GO" id="GO:0009090">
    <property type="term" value="P:homoserine biosynthetic process"/>
    <property type="evidence" value="ECO:0007669"/>
    <property type="project" value="TreeGrafter"/>
</dbReference>
<dbReference type="Pfam" id="PF00696">
    <property type="entry name" value="AA_kinase"/>
    <property type="match status" value="1"/>
</dbReference>
<dbReference type="InterPro" id="IPR054352">
    <property type="entry name" value="ACT_Aspartokinase"/>
</dbReference>
<protein>
    <recommendedName>
        <fullName evidence="6 15">Aspartokinase</fullName>
        <ecNumber evidence="5 15">2.7.2.4</ecNumber>
    </recommendedName>
</protein>
<evidence type="ECO:0000256" key="16">
    <source>
        <dbReference type="RuleBase" id="RU004249"/>
    </source>
</evidence>
<evidence type="ECO:0000313" key="18">
    <source>
        <dbReference type="EMBL" id="QJE74230.1"/>
    </source>
</evidence>
<keyword evidence="10 15" id="KW-0418">Kinase</keyword>
<feature type="binding site" evidence="14">
    <location>
        <position position="74"/>
    </location>
    <ligand>
        <name>substrate</name>
    </ligand>
</feature>
<dbReference type="PROSITE" id="PS51671">
    <property type="entry name" value="ACT"/>
    <property type="match status" value="1"/>
</dbReference>
<comment type="pathway">
    <text evidence="1 16">Amino-acid biosynthesis; L-lysine biosynthesis via DAP pathway; (S)-tetrahydrodipicolinate from L-aspartate: step 1/4.</text>
</comment>
<feature type="binding site" evidence="14">
    <location>
        <begin position="174"/>
        <end position="175"/>
    </location>
    <ligand>
        <name>ATP</name>
        <dbReference type="ChEBI" id="CHEBI:30616"/>
    </ligand>
</feature>
<dbReference type="CDD" id="cd04261">
    <property type="entry name" value="AAK_AKii-LysC-BS"/>
    <property type="match status" value="1"/>
</dbReference>
<sequence>MARLVLKFGGTSVGDIERIKNVARKVKQEVDAGHQVAVVVSAMSGVTNQLVDYCRSISKLHDAREYDAVVASGEQVTSGLLAIALQDLGIPARSWQGWQIPIITDDTHAKARIQRIDTTEVAKRMDETGEVAVVAGFQGVSERARIATLGRGGSDTSAVALAAALNAERCDIYTDVDGVYTTDPRIVSKARKIPRITYEEMLEMASQGAKVLQTRSVEMAMKHRVRVQVLSTFEQAPGSDYPGTLVVDEDEIVEQELVSGIAYSRDEAKVTLVGVEDRPGVAARIFGPLTDAAINVDMIVQNVSEDGKTTDMTFTVGKADLDRTVQVLEKAKGELNFRRLISDANVSKVSVIGVGMRSHAGVAQRMFKALADRGINIQVISTSEIKVSVLVAEEYTELALRALHTAYGLDAA</sequence>
<comment type="pathway">
    <text evidence="3 16">Amino-acid biosynthesis; L-threonine biosynthesis; L-threonine from L-aspartate: step 1/5.</text>
</comment>
<evidence type="ECO:0000256" key="9">
    <source>
        <dbReference type="ARBA" id="ARBA00022741"/>
    </source>
</evidence>
<evidence type="ECO:0000256" key="6">
    <source>
        <dbReference type="ARBA" id="ARBA00016273"/>
    </source>
</evidence>
<evidence type="ECO:0000256" key="12">
    <source>
        <dbReference type="ARBA" id="ARBA00023154"/>
    </source>
</evidence>
<dbReference type="GO" id="GO:0009089">
    <property type="term" value="P:lysine biosynthetic process via diaminopimelate"/>
    <property type="evidence" value="ECO:0007669"/>
    <property type="project" value="UniProtKB-UniPathway"/>
</dbReference>
<keyword evidence="9 14" id="KW-0547">Nucleotide-binding</keyword>
<dbReference type="GO" id="GO:0009088">
    <property type="term" value="P:threonine biosynthetic process"/>
    <property type="evidence" value="ECO:0007669"/>
    <property type="project" value="UniProtKB-UniPathway"/>
</dbReference>
<evidence type="ECO:0000259" key="17">
    <source>
        <dbReference type="PROSITE" id="PS51671"/>
    </source>
</evidence>
<dbReference type="NCBIfam" id="NF005155">
    <property type="entry name" value="PRK06635.1-4"/>
    <property type="match status" value="1"/>
</dbReference>
<dbReference type="NCBIfam" id="TIGR00656">
    <property type="entry name" value="asp_kin_monofn"/>
    <property type="match status" value="1"/>
</dbReference>
<dbReference type="PROSITE" id="PS00324">
    <property type="entry name" value="ASPARTOKINASE"/>
    <property type="match status" value="1"/>
</dbReference>
<proteinExistence type="inferred from homology"/>
<keyword evidence="8 15" id="KW-0808">Transferase</keyword>
<feature type="binding site" evidence="14">
    <location>
        <begin position="210"/>
        <end position="211"/>
    </location>
    <ligand>
        <name>ATP</name>
        <dbReference type="ChEBI" id="CHEBI:30616"/>
    </ligand>
</feature>
<dbReference type="GO" id="GO:0004072">
    <property type="term" value="F:aspartate kinase activity"/>
    <property type="evidence" value="ECO:0007669"/>
    <property type="project" value="UniProtKB-EC"/>
</dbReference>
<dbReference type="GO" id="GO:0005829">
    <property type="term" value="C:cytosol"/>
    <property type="evidence" value="ECO:0007669"/>
    <property type="project" value="TreeGrafter"/>
</dbReference>
<dbReference type="NCBIfam" id="NF005154">
    <property type="entry name" value="PRK06635.1-2"/>
    <property type="match status" value="1"/>
</dbReference>
<dbReference type="AlphaFoldDB" id="A0A858R9S1"/>
<dbReference type="InterPro" id="IPR018042">
    <property type="entry name" value="Aspartate_kinase_CS"/>
</dbReference>
<evidence type="ECO:0000256" key="5">
    <source>
        <dbReference type="ARBA" id="ARBA00013059"/>
    </source>
</evidence>
<dbReference type="CDD" id="cd04913">
    <property type="entry name" value="ACT_AKii-LysC-BS-like_1"/>
    <property type="match status" value="1"/>
</dbReference>
<dbReference type="FunFam" id="3.30.2130.10:FF:000002">
    <property type="entry name" value="Aspartokinase"/>
    <property type="match status" value="1"/>
</dbReference>
<dbReference type="InterPro" id="IPR002912">
    <property type="entry name" value="ACT_dom"/>
</dbReference>
<feature type="domain" description="ACT" evidence="17">
    <location>
        <begin position="270"/>
        <end position="354"/>
    </location>
</feature>
<feature type="binding site" evidence="14">
    <location>
        <begin position="7"/>
        <end position="10"/>
    </location>
    <ligand>
        <name>ATP</name>
        <dbReference type="ChEBI" id="CHEBI:30616"/>
    </ligand>
</feature>
<evidence type="ECO:0000256" key="14">
    <source>
        <dbReference type="PIRSR" id="PIRSR000726-1"/>
    </source>
</evidence>
<dbReference type="Pfam" id="PF01842">
    <property type="entry name" value="ACT"/>
    <property type="match status" value="1"/>
</dbReference>
<dbReference type="InterPro" id="IPR001341">
    <property type="entry name" value="Asp_kinase"/>
</dbReference>
<dbReference type="Pfam" id="PF22468">
    <property type="entry name" value="ACT_9"/>
    <property type="match status" value="1"/>
</dbReference>
<feature type="binding site" evidence="14">
    <location>
        <position position="185"/>
    </location>
    <ligand>
        <name>ATP</name>
        <dbReference type="ChEBI" id="CHEBI:30616"/>
    </ligand>
</feature>
<keyword evidence="12" id="KW-0457">Lysine biosynthesis</keyword>
<dbReference type="InterPro" id="IPR005260">
    <property type="entry name" value="Asp_kin_monofn"/>
</dbReference>
<accession>A0A858R9S1</accession>
<feature type="binding site" evidence="14">
    <location>
        <position position="180"/>
    </location>
    <ligand>
        <name>ATP</name>
        <dbReference type="ChEBI" id="CHEBI:30616"/>
    </ligand>
</feature>
<evidence type="ECO:0000256" key="10">
    <source>
        <dbReference type="ARBA" id="ARBA00022777"/>
    </source>
</evidence>
<dbReference type="NCBIfam" id="TIGR00657">
    <property type="entry name" value="asp_kinases"/>
    <property type="match status" value="1"/>
</dbReference>
<dbReference type="Gene3D" id="3.40.1160.10">
    <property type="entry name" value="Acetylglutamate kinase-like"/>
    <property type="match status" value="1"/>
</dbReference>
<comment type="pathway">
    <text evidence="2 16">Amino-acid biosynthesis; L-methionine biosynthesis via de novo pathway; L-homoserine from L-aspartate: step 1/3.</text>
</comment>
<evidence type="ECO:0000256" key="11">
    <source>
        <dbReference type="ARBA" id="ARBA00022840"/>
    </source>
</evidence>
<dbReference type="UniPathway" id="UPA00051">
    <property type="reaction ID" value="UER00462"/>
</dbReference>
<dbReference type="Proteomes" id="UP000501891">
    <property type="component" value="Chromosome"/>
</dbReference>
<dbReference type="PIRSF" id="PIRSF000726">
    <property type="entry name" value="Asp_kin"/>
    <property type="match status" value="1"/>
</dbReference>
<feature type="binding site" evidence="14">
    <location>
        <position position="47"/>
    </location>
    <ligand>
        <name>substrate</name>
    </ligand>
</feature>
<comment type="similarity">
    <text evidence="4 15">Belongs to the aspartokinase family.</text>
</comment>
<comment type="catalytic activity">
    <reaction evidence="13 15">
        <text>L-aspartate + ATP = 4-phospho-L-aspartate + ADP</text>
        <dbReference type="Rhea" id="RHEA:23776"/>
        <dbReference type="ChEBI" id="CHEBI:29991"/>
        <dbReference type="ChEBI" id="CHEBI:30616"/>
        <dbReference type="ChEBI" id="CHEBI:57535"/>
        <dbReference type="ChEBI" id="CHEBI:456216"/>
        <dbReference type="EC" id="2.7.2.4"/>
    </reaction>
</comment>
<gene>
    <name evidence="18" type="ORF">HHL28_15100</name>
</gene>
<organism evidence="18 19">
    <name type="scientific">Aerophototrophica crusticola</name>
    <dbReference type="NCBI Taxonomy" id="1709002"/>
    <lineage>
        <taxon>Bacteria</taxon>
        <taxon>Pseudomonadati</taxon>
        <taxon>Pseudomonadota</taxon>
        <taxon>Alphaproteobacteria</taxon>
        <taxon>Rhodospirillales</taxon>
        <taxon>Rhodospirillaceae</taxon>
        <taxon>Aerophototrophica</taxon>
    </lineage>
</organism>
<keyword evidence="19" id="KW-1185">Reference proteome</keyword>
<dbReference type="PANTHER" id="PTHR21499">
    <property type="entry name" value="ASPARTATE KINASE"/>
    <property type="match status" value="1"/>
</dbReference>
<evidence type="ECO:0000256" key="3">
    <source>
        <dbReference type="ARBA" id="ARBA00005139"/>
    </source>
</evidence>
<evidence type="ECO:0000256" key="7">
    <source>
        <dbReference type="ARBA" id="ARBA00022605"/>
    </source>
</evidence>
<dbReference type="SUPFAM" id="SSF53633">
    <property type="entry name" value="Carbamate kinase-like"/>
    <property type="match status" value="1"/>
</dbReference>
<dbReference type="EC" id="2.7.2.4" evidence="5 15"/>
<evidence type="ECO:0000256" key="13">
    <source>
        <dbReference type="ARBA" id="ARBA00047872"/>
    </source>
</evidence>
<dbReference type="PANTHER" id="PTHR21499:SF3">
    <property type="entry name" value="ASPARTOKINASE"/>
    <property type="match status" value="1"/>
</dbReference>
<dbReference type="GO" id="GO:0005524">
    <property type="term" value="F:ATP binding"/>
    <property type="evidence" value="ECO:0007669"/>
    <property type="project" value="UniProtKB-KW"/>
</dbReference>
<evidence type="ECO:0000256" key="4">
    <source>
        <dbReference type="ARBA" id="ARBA00010122"/>
    </source>
</evidence>
<dbReference type="Gene3D" id="3.30.2130.10">
    <property type="entry name" value="VC0802-like"/>
    <property type="match status" value="1"/>
</dbReference>
<dbReference type="InterPro" id="IPR001048">
    <property type="entry name" value="Asp/Glu/Uridylate_kinase"/>
</dbReference>
<evidence type="ECO:0000313" key="19">
    <source>
        <dbReference type="Proteomes" id="UP000501891"/>
    </source>
</evidence>
<name>A0A858R9S1_9PROT</name>
<dbReference type="FunFam" id="3.40.1160.10:FF:000002">
    <property type="entry name" value="Aspartokinase"/>
    <property type="match status" value="1"/>
</dbReference>
<dbReference type="SUPFAM" id="SSF55021">
    <property type="entry name" value="ACT-like"/>
    <property type="match status" value="2"/>
</dbReference>
<dbReference type="EMBL" id="CP051775">
    <property type="protein sequence ID" value="QJE74230.1"/>
    <property type="molecule type" value="Genomic_DNA"/>
</dbReference>
<dbReference type="InterPro" id="IPR041740">
    <property type="entry name" value="AKii-LysC-BS"/>
</dbReference>
<dbReference type="UniPathway" id="UPA00034">
    <property type="reaction ID" value="UER00015"/>
</dbReference>
<keyword evidence="11 14" id="KW-0067">ATP-binding</keyword>
<dbReference type="KEGG" id="acru:HHL28_15100"/>
<keyword evidence="7 16" id="KW-0028">Amino-acid biosynthesis</keyword>
<evidence type="ECO:0000256" key="2">
    <source>
        <dbReference type="ARBA" id="ARBA00004986"/>
    </source>
</evidence>
<dbReference type="UniPathway" id="UPA00050">
    <property type="reaction ID" value="UER00461"/>
</dbReference>
<evidence type="ECO:0000256" key="15">
    <source>
        <dbReference type="RuleBase" id="RU003448"/>
    </source>
</evidence>
<dbReference type="CDD" id="cd04923">
    <property type="entry name" value="ACT_AK-LysC-DapG-like_2"/>
    <property type="match status" value="1"/>
</dbReference>